<dbReference type="EMBL" id="ATBP01000663">
    <property type="protein sequence ID" value="ETR69367.1"/>
    <property type="molecule type" value="Genomic_DNA"/>
</dbReference>
<dbReference type="AlphaFoldDB" id="A0A1V1P3C9"/>
<dbReference type="Pfam" id="PF05016">
    <property type="entry name" value="ParE_toxin"/>
    <property type="match status" value="1"/>
</dbReference>
<dbReference type="PANTHER" id="PTHR33755:SF5">
    <property type="entry name" value="TYPE II TOXIN-ANTITOXIN SYSTEM RELE_PARE FAMILY TOXIN"/>
    <property type="match status" value="1"/>
</dbReference>
<sequence length="97" mass="11598">MINVHWTHNAIRHLADIYDFISKDSRYYAQRMVDRITKRSEQISFEPFSGRIVPEYQNSNVREIFEGPYRIIYLVLKRKIDVLAVIHGARLMPDDIF</sequence>
<comment type="caution">
    <text evidence="3">The sequence shown here is derived from an EMBL/GenBank/DDBJ whole genome shotgun (WGS) entry which is preliminary data.</text>
</comment>
<gene>
    <name evidence="3" type="ORF">OMM_09664</name>
</gene>
<reference evidence="4" key="1">
    <citation type="submission" date="2012-11" db="EMBL/GenBank/DDBJ databases">
        <authorList>
            <person name="Lucero-Rivera Y.E."/>
            <person name="Tovar-Ramirez D."/>
        </authorList>
    </citation>
    <scope>NUCLEOTIDE SEQUENCE [LARGE SCALE GENOMIC DNA]</scope>
    <source>
        <strain evidence="4">Araruama</strain>
    </source>
</reference>
<dbReference type="InterPro" id="IPR035093">
    <property type="entry name" value="RelE/ParE_toxin_dom_sf"/>
</dbReference>
<evidence type="ECO:0000313" key="4">
    <source>
        <dbReference type="Proteomes" id="UP000189670"/>
    </source>
</evidence>
<protein>
    <submittedName>
        <fullName evidence="3">Addiction module toxin, RelE/StbE family</fullName>
    </submittedName>
</protein>
<dbReference type="Proteomes" id="UP000189670">
    <property type="component" value="Unassembled WGS sequence"/>
</dbReference>
<name>A0A1V1P3C9_9BACT</name>
<organism evidence="3 4">
    <name type="scientific">Candidatus Magnetoglobus multicellularis str. Araruama</name>
    <dbReference type="NCBI Taxonomy" id="890399"/>
    <lineage>
        <taxon>Bacteria</taxon>
        <taxon>Pseudomonadati</taxon>
        <taxon>Thermodesulfobacteriota</taxon>
        <taxon>Desulfobacteria</taxon>
        <taxon>Desulfobacterales</taxon>
        <taxon>Desulfobacteraceae</taxon>
        <taxon>Candidatus Magnetoglobus</taxon>
    </lineage>
</organism>
<dbReference type="InterPro" id="IPR007712">
    <property type="entry name" value="RelE/ParE_toxin"/>
</dbReference>
<dbReference type="PANTHER" id="PTHR33755">
    <property type="entry name" value="TOXIN PARE1-RELATED"/>
    <property type="match status" value="1"/>
</dbReference>
<evidence type="ECO:0000256" key="2">
    <source>
        <dbReference type="ARBA" id="ARBA00022649"/>
    </source>
</evidence>
<dbReference type="Gene3D" id="3.30.2310.20">
    <property type="entry name" value="RelE-like"/>
    <property type="match status" value="1"/>
</dbReference>
<proteinExistence type="inferred from homology"/>
<accession>A0A1V1P3C9</accession>
<keyword evidence="2" id="KW-1277">Toxin-antitoxin system</keyword>
<evidence type="ECO:0000313" key="3">
    <source>
        <dbReference type="EMBL" id="ETR69367.1"/>
    </source>
</evidence>
<dbReference type="InterPro" id="IPR051803">
    <property type="entry name" value="TA_system_RelE-like_toxin"/>
</dbReference>
<comment type="similarity">
    <text evidence="1">Belongs to the RelE toxin family.</text>
</comment>
<evidence type="ECO:0000256" key="1">
    <source>
        <dbReference type="ARBA" id="ARBA00006226"/>
    </source>
</evidence>